<feature type="compositionally biased region" description="Low complexity" evidence="14">
    <location>
        <begin position="544"/>
        <end position="557"/>
    </location>
</feature>
<evidence type="ECO:0000256" key="7">
    <source>
        <dbReference type="ARBA" id="ARBA00022771"/>
    </source>
</evidence>
<dbReference type="CDD" id="cd15495">
    <property type="entry name" value="PHD_ATX3_4_5_like"/>
    <property type="match status" value="1"/>
</dbReference>
<keyword evidence="4" id="KW-0949">S-adenosyl-L-methionine</keyword>
<dbReference type="PANTHER" id="PTHR13793:SF92">
    <property type="entry name" value="HISTONE-LYSINE N-METHYLTRANSFERASE ATX3"/>
    <property type="match status" value="1"/>
</dbReference>
<dbReference type="InterPro" id="IPR042011">
    <property type="entry name" value="ATX3/4/5_PHD"/>
</dbReference>
<keyword evidence="5" id="KW-0479">Metal-binding</keyword>
<gene>
    <name evidence="20" type="ORF">CASFOL_033647</name>
</gene>
<keyword evidence="3" id="KW-0808">Transferase</keyword>
<evidence type="ECO:0000256" key="12">
    <source>
        <dbReference type="ARBA" id="ARBA00054897"/>
    </source>
</evidence>
<dbReference type="InterPro" id="IPR011011">
    <property type="entry name" value="Znf_FYVE_PHD"/>
</dbReference>
<dbReference type="InterPro" id="IPR046341">
    <property type="entry name" value="SET_dom_sf"/>
</dbReference>
<keyword evidence="8" id="KW-0862">Zinc</keyword>
<evidence type="ECO:0000259" key="18">
    <source>
        <dbReference type="PROSITE" id="PS50868"/>
    </source>
</evidence>
<dbReference type="PROSITE" id="PS50812">
    <property type="entry name" value="PWWP"/>
    <property type="match status" value="1"/>
</dbReference>
<feature type="domain" description="PWWP" evidence="17">
    <location>
        <begin position="111"/>
        <end position="180"/>
    </location>
</feature>
<dbReference type="EMBL" id="JAVIJP010000060">
    <property type="protein sequence ID" value="KAL3622236.1"/>
    <property type="molecule type" value="Genomic_DNA"/>
</dbReference>
<dbReference type="GO" id="GO:0032259">
    <property type="term" value="P:methylation"/>
    <property type="evidence" value="ECO:0007669"/>
    <property type="project" value="UniProtKB-KW"/>
</dbReference>
<evidence type="ECO:0000256" key="8">
    <source>
        <dbReference type="ARBA" id="ARBA00022833"/>
    </source>
</evidence>
<dbReference type="CDD" id="cd10518">
    <property type="entry name" value="SET_SETD1-like"/>
    <property type="match status" value="1"/>
</dbReference>
<keyword evidence="7 13" id="KW-0863">Zinc-finger</keyword>
<dbReference type="Proteomes" id="UP001632038">
    <property type="component" value="Unassembled WGS sequence"/>
</dbReference>
<comment type="caution">
    <text evidence="20">The sequence shown here is derived from an EMBL/GenBank/DDBJ whole genome shotgun (WGS) entry which is preliminary data.</text>
</comment>
<evidence type="ECO:0000313" key="20">
    <source>
        <dbReference type="EMBL" id="KAL3622236.1"/>
    </source>
</evidence>
<dbReference type="Gene3D" id="2.30.30.140">
    <property type="match status" value="1"/>
</dbReference>
<dbReference type="Gene3D" id="3.30.40.10">
    <property type="entry name" value="Zinc/RING finger domain, C3HC4 (zinc finger)"/>
    <property type="match status" value="2"/>
</dbReference>
<dbReference type="InterPro" id="IPR019787">
    <property type="entry name" value="Znf_PHD-finger"/>
</dbReference>
<evidence type="ECO:0000259" key="19">
    <source>
        <dbReference type="PROSITE" id="PS51805"/>
    </source>
</evidence>
<feature type="region of interest" description="Disordered" evidence="14">
    <location>
        <begin position="540"/>
        <end position="561"/>
    </location>
</feature>
<feature type="domain" description="PHD-type" evidence="15">
    <location>
        <begin position="334"/>
        <end position="385"/>
    </location>
</feature>
<dbReference type="SMART" id="SM00249">
    <property type="entry name" value="PHD"/>
    <property type="match status" value="2"/>
</dbReference>
<dbReference type="GO" id="GO:0048188">
    <property type="term" value="C:Set1C/COMPASS complex"/>
    <property type="evidence" value="ECO:0007669"/>
    <property type="project" value="UniProtKB-ARBA"/>
</dbReference>
<dbReference type="InterPro" id="IPR001965">
    <property type="entry name" value="Znf_PHD"/>
</dbReference>
<dbReference type="SMART" id="SM00508">
    <property type="entry name" value="PostSET"/>
    <property type="match status" value="1"/>
</dbReference>
<evidence type="ECO:0000256" key="14">
    <source>
        <dbReference type="SAM" id="MobiDB-lite"/>
    </source>
</evidence>
<evidence type="ECO:0000256" key="3">
    <source>
        <dbReference type="ARBA" id="ARBA00022679"/>
    </source>
</evidence>
<evidence type="ECO:0000256" key="9">
    <source>
        <dbReference type="ARBA" id="ARBA00022853"/>
    </source>
</evidence>
<organism evidence="20 21">
    <name type="scientific">Castilleja foliolosa</name>
    <dbReference type="NCBI Taxonomy" id="1961234"/>
    <lineage>
        <taxon>Eukaryota</taxon>
        <taxon>Viridiplantae</taxon>
        <taxon>Streptophyta</taxon>
        <taxon>Embryophyta</taxon>
        <taxon>Tracheophyta</taxon>
        <taxon>Spermatophyta</taxon>
        <taxon>Magnoliopsida</taxon>
        <taxon>eudicotyledons</taxon>
        <taxon>Gunneridae</taxon>
        <taxon>Pentapetalae</taxon>
        <taxon>asterids</taxon>
        <taxon>lamiids</taxon>
        <taxon>Lamiales</taxon>
        <taxon>Orobanchaceae</taxon>
        <taxon>Pedicularideae</taxon>
        <taxon>Castillejinae</taxon>
        <taxon>Castilleja</taxon>
    </lineage>
</organism>
<feature type="compositionally biased region" description="Basic residues" evidence="14">
    <location>
        <begin position="75"/>
        <end position="86"/>
    </location>
</feature>
<dbReference type="InterPro" id="IPR019786">
    <property type="entry name" value="Zinc_finger_PHD-type_CS"/>
</dbReference>
<dbReference type="Pfam" id="PF00855">
    <property type="entry name" value="PWWP"/>
    <property type="match status" value="1"/>
</dbReference>
<dbReference type="PROSITE" id="PS50016">
    <property type="entry name" value="ZF_PHD_2"/>
    <property type="match status" value="1"/>
</dbReference>
<dbReference type="InterPro" id="IPR001214">
    <property type="entry name" value="SET_dom"/>
</dbReference>
<evidence type="ECO:0000256" key="2">
    <source>
        <dbReference type="ARBA" id="ARBA00022603"/>
    </source>
</evidence>
<reference evidence="21" key="1">
    <citation type="journal article" date="2024" name="IScience">
        <title>Strigolactones Initiate the Formation of Haustorium-like Structures in Castilleja.</title>
        <authorList>
            <person name="Buerger M."/>
            <person name="Peterson D."/>
            <person name="Chory J."/>
        </authorList>
    </citation>
    <scope>NUCLEOTIDE SEQUENCE [LARGE SCALE GENOMIC DNA]</scope>
</reference>
<evidence type="ECO:0000313" key="21">
    <source>
        <dbReference type="Proteomes" id="UP001632038"/>
    </source>
</evidence>
<dbReference type="FunFam" id="3.30.40.10:FF:000464">
    <property type="entry name" value="Histone-lysine N-methyltransferase"/>
    <property type="match status" value="1"/>
</dbReference>
<name>A0ABD3BXK9_9LAMI</name>
<evidence type="ECO:0000259" key="16">
    <source>
        <dbReference type="PROSITE" id="PS50280"/>
    </source>
</evidence>
<accession>A0ABD3BXK9</accession>
<dbReference type="GO" id="GO:0008270">
    <property type="term" value="F:zinc ion binding"/>
    <property type="evidence" value="ECO:0007669"/>
    <property type="project" value="UniProtKB-KW"/>
</dbReference>
<dbReference type="Pfam" id="PF13831">
    <property type="entry name" value="PHD_2"/>
    <property type="match status" value="1"/>
</dbReference>
<feature type="domain" description="SET" evidence="16">
    <location>
        <begin position="635"/>
        <end position="752"/>
    </location>
</feature>
<dbReference type="SUPFAM" id="SSF57903">
    <property type="entry name" value="FYVE/PHD zinc finger"/>
    <property type="match status" value="1"/>
</dbReference>
<dbReference type="PROSITE" id="PS51805">
    <property type="entry name" value="EPHD"/>
    <property type="match status" value="1"/>
</dbReference>
<evidence type="ECO:0000256" key="4">
    <source>
        <dbReference type="ARBA" id="ARBA00022691"/>
    </source>
</evidence>
<dbReference type="AlphaFoldDB" id="A0ABD3BXK9"/>
<keyword evidence="6" id="KW-0677">Repeat</keyword>
<dbReference type="Pfam" id="PF00856">
    <property type="entry name" value="SET"/>
    <property type="match status" value="1"/>
</dbReference>
<comment type="subcellular location">
    <subcellularLocation>
        <location evidence="1">Nucleus</location>
    </subcellularLocation>
</comment>
<dbReference type="PANTHER" id="PTHR13793">
    <property type="entry name" value="PHD FINGER PROTEINS"/>
    <property type="match status" value="1"/>
</dbReference>
<dbReference type="Gene3D" id="2.170.270.10">
    <property type="entry name" value="SET domain"/>
    <property type="match status" value="1"/>
</dbReference>
<keyword evidence="10" id="KW-0539">Nucleus</keyword>
<evidence type="ECO:0000256" key="6">
    <source>
        <dbReference type="ARBA" id="ARBA00022737"/>
    </source>
</evidence>
<evidence type="ECO:0000256" key="1">
    <source>
        <dbReference type="ARBA" id="ARBA00004123"/>
    </source>
</evidence>
<proteinExistence type="predicted"/>
<dbReference type="Pfam" id="PF13832">
    <property type="entry name" value="zf-HC5HC2H_2"/>
    <property type="match status" value="1"/>
</dbReference>
<dbReference type="GO" id="GO:0006325">
    <property type="term" value="P:chromatin organization"/>
    <property type="evidence" value="ECO:0007669"/>
    <property type="project" value="UniProtKB-KW"/>
</dbReference>
<comment type="catalytic activity">
    <reaction evidence="11">
        <text>L-lysyl-[histone] + S-adenosyl-L-methionine = N(6)-methyl-L-lysyl-[histone] + S-adenosyl-L-homocysteine + H(+)</text>
        <dbReference type="Rhea" id="RHEA:10024"/>
        <dbReference type="Rhea" id="RHEA-COMP:9845"/>
        <dbReference type="Rhea" id="RHEA-COMP:9846"/>
        <dbReference type="ChEBI" id="CHEBI:15378"/>
        <dbReference type="ChEBI" id="CHEBI:29969"/>
        <dbReference type="ChEBI" id="CHEBI:57856"/>
        <dbReference type="ChEBI" id="CHEBI:59789"/>
        <dbReference type="ChEBI" id="CHEBI:61929"/>
    </reaction>
</comment>
<keyword evidence="21" id="KW-1185">Reference proteome</keyword>
<dbReference type="InterPro" id="IPR034732">
    <property type="entry name" value="EPHD"/>
</dbReference>
<dbReference type="SMART" id="SM00317">
    <property type="entry name" value="SET"/>
    <property type="match status" value="1"/>
</dbReference>
<sequence>MPKTKRRSMEKEQIAAATNPKKLKRTTDQSFEVPRDNAEANPVGRRGSKSKSPSLKSSHGRESNPKNVVSDDHKGKRLANHPHSVKKRRCQNRLVLNKPSDEFCKPCDFVFGDVVWVNYGDCSPIWPALVVDPKYEAPPQVLKDKVSGTLCVMYYGHSRFKSTREYGWIKPEMVFPFQAYRDRFQEQKQSDLFGISEDYFRSAIKEAISAINKANPSEDGENIDEDLEQKAIPEKLSVVCNFFQGIYYPLLQLVECLCGSCDKKKHGLNDWERHTGSRAKKWRASIKLKDSNLPLGKWLTENNLQDMSPMRLVKQQLLAFSNEKYEPVNARWTTERCAVCRWVEDWDDNKIIICNICQIAVHQECYGARNSQDVASWVCRVCETPTVERQCCLCPVKGGALKPTNIEPLWVHVTCAWLRNEIAFKDVDKMEPAIGLLDIPPKSFTKECVICKQSHGSCIQCCKCTTCFHAMCASRTGYYMELNCSEKNEEGPPKWISYCADHRTPSAENVLFYKTPESECDFSDKSLLRRKFPEQCLKDSGVITSSTDGPSGSSPSDTNECDEMSAARCRVYERSNKKRTGQGSEFHRLMGPRHHSLDDIDCLNSFSDFDKDAEDTKTFLSLRERFEYLKKTENYRVCFGKSGIHGWGLFAKRSIQEGQMIMEYRGEQVRRSIADQREARYRLEGKDCYFFTISEEIIIDATNKGNIARLLNHSCNPNCYTRFMSIGGVESQIVLIAKTNVSAGEELTFNYYFDPDENDEVKIPCQCNAPNCRRFLN</sequence>
<dbReference type="InterPro" id="IPR000313">
    <property type="entry name" value="PWWP_dom"/>
</dbReference>
<feature type="compositionally biased region" description="Basic and acidic residues" evidence="14">
    <location>
        <begin position="59"/>
        <end position="74"/>
    </location>
</feature>
<keyword evidence="2" id="KW-0489">Methyltransferase</keyword>
<dbReference type="PROSITE" id="PS50868">
    <property type="entry name" value="POST_SET"/>
    <property type="match status" value="1"/>
</dbReference>
<feature type="domain" description="PHD-type" evidence="19">
    <location>
        <begin position="388"/>
        <end position="503"/>
    </location>
</feature>
<comment type="function">
    <text evidence="12">Histone methyltransferase.</text>
</comment>
<evidence type="ECO:0000256" key="5">
    <source>
        <dbReference type="ARBA" id="ARBA00022723"/>
    </source>
</evidence>
<dbReference type="SUPFAM" id="SSF63748">
    <property type="entry name" value="Tudor/PWWP/MBT"/>
    <property type="match status" value="1"/>
</dbReference>
<dbReference type="PROSITE" id="PS50280">
    <property type="entry name" value="SET"/>
    <property type="match status" value="1"/>
</dbReference>
<protein>
    <submittedName>
        <fullName evidence="20">Uncharacterized protein</fullName>
    </submittedName>
</protein>
<evidence type="ECO:0000259" key="17">
    <source>
        <dbReference type="PROSITE" id="PS50812"/>
    </source>
</evidence>
<dbReference type="GO" id="GO:0008168">
    <property type="term" value="F:methyltransferase activity"/>
    <property type="evidence" value="ECO:0007669"/>
    <property type="project" value="UniProtKB-KW"/>
</dbReference>
<evidence type="ECO:0000256" key="10">
    <source>
        <dbReference type="ARBA" id="ARBA00023242"/>
    </source>
</evidence>
<evidence type="ECO:0000256" key="11">
    <source>
        <dbReference type="ARBA" id="ARBA00052314"/>
    </source>
</evidence>
<dbReference type="FunFam" id="2.170.270.10:FF:000058">
    <property type="entry name" value="Histone-lysine N-methyltransferase"/>
    <property type="match status" value="1"/>
</dbReference>
<dbReference type="InterPro" id="IPR003616">
    <property type="entry name" value="Post-SET_dom"/>
</dbReference>
<evidence type="ECO:0000259" key="15">
    <source>
        <dbReference type="PROSITE" id="PS50016"/>
    </source>
</evidence>
<dbReference type="InterPro" id="IPR050701">
    <property type="entry name" value="Histone_Mod_Regulator"/>
</dbReference>
<evidence type="ECO:0000256" key="13">
    <source>
        <dbReference type="PROSITE-ProRule" id="PRU00146"/>
    </source>
</evidence>
<dbReference type="PROSITE" id="PS01359">
    <property type="entry name" value="ZF_PHD_1"/>
    <property type="match status" value="1"/>
</dbReference>
<feature type="region of interest" description="Disordered" evidence="14">
    <location>
        <begin position="1"/>
        <end position="86"/>
    </location>
</feature>
<dbReference type="InterPro" id="IPR013083">
    <property type="entry name" value="Znf_RING/FYVE/PHD"/>
</dbReference>
<dbReference type="SUPFAM" id="SSF82199">
    <property type="entry name" value="SET domain"/>
    <property type="match status" value="1"/>
</dbReference>
<keyword evidence="9" id="KW-0156">Chromatin regulator</keyword>
<feature type="domain" description="Post-SET" evidence="18">
    <location>
        <begin position="761"/>
        <end position="777"/>
    </location>
</feature>